<proteinExistence type="inferred from homology"/>
<evidence type="ECO:0000313" key="8">
    <source>
        <dbReference type="Proteomes" id="UP000028582"/>
    </source>
</evidence>
<feature type="compositionally biased region" description="Low complexity" evidence="5">
    <location>
        <begin position="452"/>
        <end position="465"/>
    </location>
</feature>
<evidence type="ECO:0000256" key="2">
    <source>
        <dbReference type="ARBA" id="ARBA00022729"/>
    </source>
</evidence>
<keyword evidence="2 6" id="KW-0732">Signal</keyword>
<dbReference type="OrthoDB" id="421038at2759"/>
<dbReference type="GO" id="GO:0034411">
    <property type="term" value="P:cell wall (1-&gt;3)-beta-D-glucan biosynthetic process"/>
    <property type="evidence" value="ECO:0007669"/>
    <property type="project" value="TreeGrafter"/>
</dbReference>
<dbReference type="PANTHER" id="PTHR31468">
    <property type="entry name" value="1,3-BETA-GLUCANOSYLTRANSFERASE GAS1"/>
    <property type="match status" value="1"/>
</dbReference>
<evidence type="ECO:0000256" key="6">
    <source>
        <dbReference type="SAM" id="SignalP"/>
    </source>
</evidence>
<dbReference type="InterPro" id="IPR004886">
    <property type="entry name" value="Glucanosyltransferase"/>
</dbReference>
<dbReference type="Proteomes" id="UP000028582">
    <property type="component" value="Unassembled WGS sequence"/>
</dbReference>
<evidence type="ECO:0000313" key="7">
    <source>
        <dbReference type="EMBL" id="ETO77477.1"/>
    </source>
</evidence>
<comment type="caution">
    <text evidence="7">The sequence shown here is derived from an EMBL/GenBank/DDBJ whole genome shotgun (WGS) entry which is preliminary data.</text>
</comment>
<accession>A0A081AF16</accession>
<keyword evidence="3" id="KW-1015">Disulfide bond</keyword>
<gene>
    <name evidence="7" type="ORF">F444_07329</name>
</gene>
<reference evidence="7 8" key="1">
    <citation type="submission" date="2013-11" db="EMBL/GenBank/DDBJ databases">
        <title>The Genome Sequence of Phytophthora parasitica P1976.</title>
        <authorList>
            <consortium name="The Broad Institute Genomics Platform"/>
            <person name="Russ C."/>
            <person name="Tyler B."/>
            <person name="Panabieres F."/>
            <person name="Shan W."/>
            <person name="Tripathy S."/>
            <person name="Grunwald N."/>
            <person name="Machado M."/>
            <person name="Johnson C.S."/>
            <person name="Walker B."/>
            <person name="Young S."/>
            <person name="Zeng Q."/>
            <person name="Gargeya S."/>
            <person name="Fitzgerald M."/>
            <person name="Haas B."/>
            <person name="Abouelleil A."/>
            <person name="Allen A.W."/>
            <person name="Alvarado L."/>
            <person name="Arachchi H.M."/>
            <person name="Berlin A.M."/>
            <person name="Chapman S.B."/>
            <person name="Gainer-Dewar J."/>
            <person name="Goldberg J."/>
            <person name="Griggs A."/>
            <person name="Gujja S."/>
            <person name="Hansen M."/>
            <person name="Howarth C."/>
            <person name="Imamovic A."/>
            <person name="Ireland A."/>
            <person name="Larimer J."/>
            <person name="McCowan C."/>
            <person name="Murphy C."/>
            <person name="Pearson M."/>
            <person name="Poon T.W."/>
            <person name="Priest M."/>
            <person name="Roberts A."/>
            <person name="Saif S."/>
            <person name="Shea T."/>
            <person name="Sisk P."/>
            <person name="Sykes S."/>
            <person name="Wortman J."/>
            <person name="Nusbaum C."/>
            <person name="Birren B."/>
        </authorList>
    </citation>
    <scope>NUCLEOTIDE SEQUENCE [LARGE SCALE GENOMIC DNA]</scope>
    <source>
        <strain evidence="7 8">P1976</strain>
    </source>
</reference>
<dbReference type="GO" id="GO:0042124">
    <property type="term" value="F:1,3-beta-glucanosyltransferase activity"/>
    <property type="evidence" value="ECO:0007669"/>
    <property type="project" value="TreeGrafter"/>
</dbReference>
<evidence type="ECO:0000256" key="1">
    <source>
        <dbReference type="ARBA" id="ARBA00007528"/>
    </source>
</evidence>
<evidence type="ECO:0000256" key="3">
    <source>
        <dbReference type="ARBA" id="ARBA00023157"/>
    </source>
</evidence>
<protein>
    <recommendedName>
        <fullName evidence="9">Glycoside hydrolase family 5 domain-containing protein</fullName>
    </recommendedName>
</protein>
<dbReference type="SUPFAM" id="SSF51445">
    <property type="entry name" value="(Trans)glycosidases"/>
    <property type="match status" value="1"/>
</dbReference>
<dbReference type="Pfam" id="PF03198">
    <property type="entry name" value="Glyco_hydro_72"/>
    <property type="match status" value="1"/>
</dbReference>
<evidence type="ECO:0008006" key="9">
    <source>
        <dbReference type="Google" id="ProtNLM"/>
    </source>
</evidence>
<dbReference type="FunFam" id="3.20.20.80:FF:000086">
    <property type="entry name" value="1,3-beta-glucanosyltransferase"/>
    <property type="match status" value="1"/>
</dbReference>
<evidence type="ECO:0000256" key="4">
    <source>
        <dbReference type="ARBA" id="ARBA00023180"/>
    </source>
</evidence>
<feature type="chain" id="PRO_5025327453" description="Glycoside hydrolase family 5 domain-containing protein" evidence="6">
    <location>
        <begin position="19"/>
        <end position="494"/>
    </location>
</feature>
<dbReference type="EMBL" id="ANJA01001360">
    <property type="protein sequence ID" value="ETO77477.1"/>
    <property type="molecule type" value="Genomic_DNA"/>
</dbReference>
<organism evidence="7 8">
    <name type="scientific">Phytophthora nicotianae P1976</name>
    <dbReference type="NCBI Taxonomy" id="1317066"/>
    <lineage>
        <taxon>Eukaryota</taxon>
        <taxon>Sar</taxon>
        <taxon>Stramenopiles</taxon>
        <taxon>Oomycota</taxon>
        <taxon>Peronosporomycetes</taxon>
        <taxon>Peronosporales</taxon>
        <taxon>Peronosporaceae</taxon>
        <taxon>Phytophthora</taxon>
    </lineage>
</organism>
<sequence length="494" mass="54174">MLHRVLPVLLASLPFTSAWLAPIVAKGNKLFDSETGLEFRIKGMAYYPRPNSGEMADVTNYDWAADEHEDVWKPHLEVMQDLGVNTIRLYSVDPSMSHDKFMCACSQAGIYVSVGMAAPCEGCSVADVAAPKCYPDDMFTRMQMVYNAFAVYDNTLLFSVANEPNLISVDGDSGEAVMPCIKAMIRDIREYADSCVGSLREVPIGVEMADIPPRAQWLQYFDCAASNDSSSGSGDAYERAQWMGFNPYVECDPTGHTEYSQSTGLVTLMKDYKDAAYPRPIMFGEFGCNTGDNTMDGYENQRTFYDAKWMNEEADMTEEIVGGNVFEFSTEIANLEGEKELTKKADKGKYGVGYFQPDDCDNENTTCEFTAYPEYDNLKEAYTTTKNSTVEMDSFTPTRTSALKCPSGLSMDLPETPDVETLSCSVAQPMCDGQKSNDFDSSTLADLNEGKTASSSTASGSSASANDKESAGARTSPVEAFALLLTAFLTLQLM</sequence>
<evidence type="ECO:0000256" key="5">
    <source>
        <dbReference type="SAM" id="MobiDB-lite"/>
    </source>
</evidence>
<dbReference type="InterPro" id="IPR017853">
    <property type="entry name" value="GH"/>
</dbReference>
<feature type="region of interest" description="Disordered" evidence="5">
    <location>
        <begin position="435"/>
        <end position="472"/>
    </location>
</feature>
<dbReference type="Gene3D" id="3.20.20.80">
    <property type="entry name" value="Glycosidases"/>
    <property type="match status" value="1"/>
</dbReference>
<keyword evidence="4" id="KW-0325">Glycoprotein</keyword>
<name>A0A081AF16_PHYNI</name>
<comment type="similarity">
    <text evidence="1">Belongs to the glycosyl hydrolase 72 family.</text>
</comment>
<dbReference type="PANTHER" id="PTHR31468:SF2">
    <property type="entry name" value="1,3-BETA-GLUCANOSYLTRANSFERASE GAS1"/>
    <property type="match status" value="1"/>
</dbReference>
<dbReference type="AlphaFoldDB" id="A0A081AF16"/>
<feature type="compositionally biased region" description="Polar residues" evidence="5">
    <location>
        <begin position="435"/>
        <end position="445"/>
    </location>
</feature>
<dbReference type="GO" id="GO:0005886">
    <property type="term" value="C:plasma membrane"/>
    <property type="evidence" value="ECO:0007669"/>
    <property type="project" value="TreeGrafter"/>
</dbReference>
<feature type="signal peptide" evidence="6">
    <location>
        <begin position="1"/>
        <end position="18"/>
    </location>
</feature>